<evidence type="ECO:0000313" key="3">
    <source>
        <dbReference type="Proteomes" id="UP000000759"/>
    </source>
</evidence>
<dbReference type="eggNOG" id="ENOG502T0M6">
    <property type="taxonomic scope" value="Eukaryota"/>
</dbReference>
<accession>B7G4Q8</accession>
<feature type="region of interest" description="Disordered" evidence="1">
    <location>
        <begin position="142"/>
        <end position="174"/>
    </location>
</feature>
<name>B7G4Q8_PHATC</name>
<dbReference type="OrthoDB" id="49523at2759"/>
<dbReference type="EMBL" id="CM000616">
    <property type="protein sequence ID" value="EEC46656.1"/>
    <property type="molecule type" value="Genomic_DNA"/>
</dbReference>
<organism evidence="2 3">
    <name type="scientific">Phaeodactylum tricornutum (strain CCAP 1055/1)</name>
    <dbReference type="NCBI Taxonomy" id="556484"/>
    <lineage>
        <taxon>Eukaryota</taxon>
        <taxon>Sar</taxon>
        <taxon>Stramenopiles</taxon>
        <taxon>Ochrophyta</taxon>
        <taxon>Bacillariophyta</taxon>
        <taxon>Bacillariophyceae</taxon>
        <taxon>Bacillariophycidae</taxon>
        <taxon>Naviculales</taxon>
        <taxon>Phaeodactylaceae</taxon>
        <taxon>Phaeodactylum</taxon>
    </lineage>
</organism>
<feature type="region of interest" description="Disordered" evidence="1">
    <location>
        <begin position="1488"/>
        <end position="1548"/>
    </location>
</feature>
<feature type="region of interest" description="Disordered" evidence="1">
    <location>
        <begin position="1"/>
        <end position="122"/>
    </location>
</feature>
<feature type="region of interest" description="Disordered" evidence="1">
    <location>
        <begin position="765"/>
        <end position="789"/>
    </location>
</feature>
<feature type="region of interest" description="Disordered" evidence="1">
    <location>
        <begin position="208"/>
        <end position="241"/>
    </location>
</feature>
<feature type="compositionally biased region" description="Basic residues" evidence="1">
    <location>
        <begin position="1506"/>
        <end position="1529"/>
    </location>
</feature>
<dbReference type="RefSeq" id="XP_002182116.1">
    <property type="nucleotide sequence ID" value="XM_002182080.1"/>
</dbReference>
<reference evidence="3" key="2">
    <citation type="submission" date="2008-08" db="EMBL/GenBank/DDBJ databases">
        <authorList>
            <consortium name="Diatom Consortium"/>
            <person name="Grigoriev I."/>
            <person name="Grimwood J."/>
            <person name="Kuo A."/>
            <person name="Otillar R.P."/>
            <person name="Salamov A."/>
            <person name="Detter J.C."/>
            <person name="Lindquist E."/>
            <person name="Shapiro H."/>
            <person name="Lucas S."/>
            <person name="Glavina del Rio T."/>
            <person name="Pitluck S."/>
            <person name="Rokhsar D."/>
            <person name="Bowler C."/>
        </authorList>
    </citation>
    <scope>GENOME REANNOTATION</scope>
    <source>
        <strain evidence="3">CCAP 1055/1</strain>
    </source>
</reference>
<evidence type="ECO:0000256" key="1">
    <source>
        <dbReference type="SAM" id="MobiDB-lite"/>
    </source>
</evidence>
<dbReference type="Proteomes" id="UP000000759">
    <property type="component" value="Chromosome 14"/>
</dbReference>
<proteinExistence type="predicted"/>
<sequence>MDLRSLIYGSNPPPKPNTDVPLSDADAHEPHNHSAFSSSSARPPVGKVEEVDGNDVDEHDVPPGFASHSVSALDSTNLPSDVPSAGNGPLHDTHRTNAVPPSLPPTDDRNTGPTDELYQNPYLDESNAAARLNALYQAANVHDIPKQSRSTHHGFPKSSRPRPSSPPPLPAQQQTIDSRAPLQKLVQSATHYIPARLETVRGTAATLPPVATVDIQSEPQNQRRRRRSRPPPKPKPPKTPEYYAVKQRKYELTAEWAVVRNRWQKRKYDYRDEPDVGNVVSRTIERVWRIRPEPHINNPTNTRANQIDSATSVFAKRQADPVLEEEPKDDENTAMVKKERGSVDPYVDTSDEEQDAIYRRLVKSSLREQRNHAMAASEGGTKDLRPWSERLDFYSLGYAVPRDHEIPVNYWEYVKKHGFVRVPDQVLEQDNDTDDQEIVSGSSNTVTIGTFHSNRFSDALNKLPPVPRNFPYRQPTCSTNLPFHFHRCYALQMAAQLTVGMAGLFDDGALALSTRTLRLLCQKTLYENDQSSLVRLWTGIHGDMLQLFVRNTWKNRREVAELLGLTPDRNSTGPLDLIGFQTDLGKALPRAADRIRQELQKKYKISAVPWDATTSLPRVGSIRANNRTRSFAPQTPYVFLPGTIPPKPTLPMDVTGIEFGTADRNSTVSYWSKVDHKCVVLASALLVAQIATARLSTTTKTTYKKSCALLRKLLQETITSNTSNWYKRYAIAWKEPVEVPLVALNYAVMDFINMSLNGVATVSNQRGEGVSDKENESMSGEVSDEESILSNANPEEAEIGVDAIAERLVNYLGDRIEHNGLEFFSRPHLSFGLLQIAKVLPESAARILGSPLDHDVFRTPFDVFRSTLQHLEDNGLLFDQSVASRSIGINVAQLEHAIYQATVSFSRCVDREPTNTEYHAWYIGGLASALLLSSGNKIGSGARCYPSQLTSKEREQRALVLLTGHVAESSDTHGVRQMLSKFNQLRRETAKAFKLLCGLVQRQETSRSHLVMKSFLEWKQALALMIGAPAQSKDTFRVIRQMHQRHLMMWSRKEQSLEARNILYEMEVCKDARLEAAASALEQDPTDLKNWRWLIQEIGNLAHRVSQQKQGKCKFCLDCALVRKDLNIDHQHRERVVREGWMKHRHGIWEGLFNSLSSKRIRALTSDSVRICRILSQRPAARQVPVESPEETNQQNTTKRLTFSDPVDWLDEVITEVVDRKEQLSAQMRNRTYDNDLPGQEFISTGQFTTDCEKLVNVSDDMELLCYKIYLLCYMYGPSHAAVEPAIISLVNKCWNVKSPRLVLMSNKDECKCLDWLSSRGLNIAAIVEKRCLDQVYETRSGDPLVRGAVTRQMREAIKDSIAWKGYFSVAFTLTNYEAFKPHTRNRCMTVFTRMVQVGEVEDVRDGARSLKTAYKAGFVEHADGTRHSRDPLVESDRFHSYEAPESSAPRDWTWASVYGFWVPQGYGWDPVEQKLVEGRPLPIAKPKKMTKKTSIPNLKSGIKQGNKKCASKRSPTHRLSKPATKRRKREVESLDDGQGKTPIQPSLETTVVCDINPKPGTSLPANTLTDNVMTSADLKDL</sequence>
<evidence type="ECO:0000313" key="2">
    <source>
        <dbReference type="EMBL" id="EEC46656.1"/>
    </source>
</evidence>
<dbReference type="KEGG" id="pti:PHATRDRAFT_47739"/>
<dbReference type="InParanoid" id="B7G4Q8"/>
<feature type="compositionally biased region" description="Polar residues" evidence="1">
    <location>
        <begin position="68"/>
        <end position="79"/>
    </location>
</feature>
<feature type="region of interest" description="Disordered" evidence="1">
    <location>
        <begin position="318"/>
        <end position="350"/>
    </location>
</feature>
<dbReference type="HOGENOM" id="CLU_245068_0_0_1"/>
<feature type="compositionally biased region" description="Basic residues" evidence="1">
    <location>
        <begin position="222"/>
        <end position="236"/>
    </location>
</feature>
<dbReference type="GeneID" id="7202911"/>
<gene>
    <name evidence="2" type="ORF">PHATRDRAFT_47739</name>
</gene>
<dbReference type="PaxDb" id="2850-Phatr47739"/>
<protein>
    <submittedName>
        <fullName evidence="2">Uncharacterized protein</fullName>
    </submittedName>
</protein>
<keyword evidence="3" id="KW-1185">Reference proteome</keyword>
<reference evidence="2 3" key="1">
    <citation type="journal article" date="2008" name="Nature">
        <title>The Phaeodactylum genome reveals the evolutionary history of diatom genomes.</title>
        <authorList>
            <person name="Bowler C."/>
            <person name="Allen A.E."/>
            <person name="Badger J.H."/>
            <person name="Grimwood J."/>
            <person name="Jabbari K."/>
            <person name="Kuo A."/>
            <person name="Maheswari U."/>
            <person name="Martens C."/>
            <person name="Maumus F."/>
            <person name="Otillar R.P."/>
            <person name="Rayko E."/>
            <person name="Salamov A."/>
            <person name="Vandepoele K."/>
            <person name="Beszteri B."/>
            <person name="Gruber A."/>
            <person name="Heijde M."/>
            <person name="Katinka M."/>
            <person name="Mock T."/>
            <person name="Valentin K."/>
            <person name="Verret F."/>
            <person name="Berges J.A."/>
            <person name="Brownlee C."/>
            <person name="Cadoret J.P."/>
            <person name="Chiovitti A."/>
            <person name="Choi C.J."/>
            <person name="Coesel S."/>
            <person name="De Martino A."/>
            <person name="Detter J.C."/>
            <person name="Durkin C."/>
            <person name="Falciatore A."/>
            <person name="Fournet J."/>
            <person name="Haruta M."/>
            <person name="Huysman M.J."/>
            <person name="Jenkins B.D."/>
            <person name="Jiroutova K."/>
            <person name="Jorgensen R.E."/>
            <person name="Joubert Y."/>
            <person name="Kaplan A."/>
            <person name="Kroger N."/>
            <person name="Kroth P.G."/>
            <person name="La Roche J."/>
            <person name="Lindquist E."/>
            <person name="Lommer M."/>
            <person name="Martin-Jezequel V."/>
            <person name="Lopez P.J."/>
            <person name="Lucas S."/>
            <person name="Mangogna M."/>
            <person name="McGinnis K."/>
            <person name="Medlin L.K."/>
            <person name="Montsant A."/>
            <person name="Oudot-Le Secq M.P."/>
            <person name="Napoli C."/>
            <person name="Obornik M."/>
            <person name="Parker M.S."/>
            <person name="Petit J.L."/>
            <person name="Porcel B.M."/>
            <person name="Poulsen N."/>
            <person name="Robison M."/>
            <person name="Rychlewski L."/>
            <person name="Rynearson T.A."/>
            <person name="Schmutz J."/>
            <person name="Shapiro H."/>
            <person name="Siaut M."/>
            <person name="Stanley M."/>
            <person name="Sussman M.R."/>
            <person name="Taylor A.R."/>
            <person name="Vardi A."/>
            <person name="von Dassow P."/>
            <person name="Vyverman W."/>
            <person name="Willis A."/>
            <person name="Wyrwicz L.S."/>
            <person name="Rokhsar D.S."/>
            <person name="Weissenbach J."/>
            <person name="Armbrust E.V."/>
            <person name="Green B.R."/>
            <person name="Van de Peer Y."/>
            <person name="Grigoriev I.V."/>
        </authorList>
    </citation>
    <scope>NUCLEOTIDE SEQUENCE [LARGE SCALE GENOMIC DNA]</scope>
    <source>
        <strain evidence="2 3">CCAP 1055/1</strain>
    </source>
</reference>